<keyword evidence="2" id="KW-1185">Reference proteome</keyword>
<protein>
    <submittedName>
        <fullName evidence="1">Uncharacterized protein</fullName>
    </submittedName>
</protein>
<dbReference type="EMBL" id="MN270891">
    <property type="protein sequence ID" value="QFP93905.1"/>
    <property type="molecule type" value="Genomic_DNA"/>
</dbReference>
<name>A0A5P8D4E5_9CAUD</name>
<organism evidence="1 2">
    <name type="scientific">Pectobacterium phage Wc4</name>
    <dbReference type="NCBI Taxonomy" id="2652428"/>
    <lineage>
        <taxon>Viruses</taxon>
        <taxon>Duplodnaviria</taxon>
        <taxon>Heunggongvirae</taxon>
        <taxon>Uroviricota</taxon>
        <taxon>Caudoviricetes</taxon>
        <taxon>Andersonviridae</taxon>
        <taxon>Andersonviridae incertae sedis</taxon>
        <taxon>Arnovirus</taxon>
        <taxon>Arnovirus Wc4</taxon>
    </lineage>
</organism>
<evidence type="ECO:0000313" key="1">
    <source>
        <dbReference type="EMBL" id="QFP93905.1"/>
    </source>
</evidence>
<proteinExistence type="predicted"/>
<accession>A0A5P8D4E5</accession>
<sequence>MAKQKTRRYMNELFEAHRQFKPTDRWVTGGDMDWRYLPYGTQRRVLLLKHLRDGEPIYVNRKWQLQTKYDQDLKKLLKKGVIRIVKSGIPFCRQTTVELVSK</sequence>
<reference evidence="1 2" key="1">
    <citation type="submission" date="2019-08" db="EMBL/GenBank/DDBJ databases">
        <title>Six bacteriophages against potato bacterial diseases.</title>
        <authorList>
            <person name="Zhang X."/>
            <person name="Kering K."/>
        </authorList>
    </citation>
    <scope>NUCLEOTIDE SEQUENCE [LARGE SCALE GENOMIC DNA]</scope>
</reference>
<evidence type="ECO:0000313" key="2">
    <source>
        <dbReference type="Proteomes" id="UP000326781"/>
    </source>
</evidence>
<dbReference type="Proteomes" id="UP000326781">
    <property type="component" value="Segment"/>
</dbReference>